<evidence type="ECO:0000313" key="3">
    <source>
        <dbReference type="EMBL" id="NJP65432.1"/>
    </source>
</evidence>
<dbReference type="Proteomes" id="UP000746503">
    <property type="component" value="Unassembled WGS sequence"/>
</dbReference>
<evidence type="ECO:0000259" key="2">
    <source>
        <dbReference type="SMART" id="SM00014"/>
    </source>
</evidence>
<feature type="transmembrane region" description="Helical" evidence="1">
    <location>
        <begin position="167"/>
        <end position="187"/>
    </location>
</feature>
<dbReference type="Pfam" id="PF01569">
    <property type="entry name" value="PAP2"/>
    <property type="match status" value="1"/>
</dbReference>
<keyword evidence="1" id="KW-1133">Transmembrane helix</keyword>
<dbReference type="PANTHER" id="PTHR14969:SF13">
    <property type="entry name" value="AT30094P"/>
    <property type="match status" value="1"/>
</dbReference>
<dbReference type="SUPFAM" id="SSF48317">
    <property type="entry name" value="Acid phosphatase/Vanadium-dependent haloperoxidase"/>
    <property type="match status" value="1"/>
</dbReference>
<name>A0ABX1ALT5_9ACTN</name>
<feature type="transmembrane region" description="Helical" evidence="1">
    <location>
        <begin position="91"/>
        <end position="116"/>
    </location>
</feature>
<feature type="domain" description="Phosphatidic acid phosphatase type 2/haloperoxidase" evidence="2">
    <location>
        <begin position="95"/>
        <end position="208"/>
    </location>
</feature>
<feature type="transmembrane region" description="Helical" evidence="1">
    <location>
        <begin position="136"/>
        <end position="155"/>
    </location>
</feature>
<dbReference type="Gene3D" id="1.20.144.10">
    <property type="entry name" value="Phosphatidic acid phosphatase type 2/haloperoxidase"/>
    <property type="match status" value="1"/>
</dbReference>
<feature type="transmembrane region" description="Helical" evidence="1">
    <location>
        <begin position="12"/>
        <end position="32"/>
    </location>
</feature>
<gene>
    <name evidence="3" type="ORF">HCJ92_03810</name>
</gene>
<proteinExistence type="predicted"/>
<keyword evidence="1" id="KW-0812">Transmembrane</keyword>
<dbReference type="InterPro" id="IPR000326">
    <property type="entry name" value="PAP2/HPO"/>
</dbReference>
<reference evidence="3 4" key="1">
    <citation type="submission" date="2020-03" db="EMBL/GenBank/DDBJ databases">
        <title>Draft genome of Streptomyces sp. ventii, isolated from the Axial Seamount in the Pacific Ocean, and resequencing of the two type strains Streptomyces lonarensis strain NCL 716 and Streptomyces bohaiensis strain 11A07.</title>
        <authorList>
            <person name="Loughran R.M."/>
            <person name="Pfannmuller K.M."/>
            <person name="Wasson B.J."/>
            <person name="Deadmond M.C."/>
            <person name="Paddock B.E."/>
            <person name="Koyack M.J."/>
            <person name="Gallegos D.A."/>
            <person name="Mitchell E.A."/>
            <person name="Ushijima B."/>
            <person name="Saw J.H."/>
            <person name="Mcphail K.L."/>
            <person name="Videau P."/>
        </authorList>
    </citation>
    <scope>NUCLEOTIDE SEQUENCE [LARGE SCALE GENOMIC DNA]</scope>
    <source>
        <strain evidence="4">5675061</strain>
    </source>
</reference>
<dbReference type="PANTHER" id="PTHR14969">
    <property type="entry name" value="SPHINGOSINE-1-PHOSPHATE PHOSPHOHYDROLASE"/>
    <property type="match status" value="1"/>
</dbReference>
<feature type="transmembrane region" description="Helical" evidence="1">
    <location>
        <begin position="193"/>
        <end position="211"/>
    </location>
</feature>
<dbReference type="InterPro" id="IPR036938">
    <property type="entry name" value="PAP2/HPO_sf"/>
</dbReference>
<dbReference type="RefSeq" id="WP_167931957.1">
    <property type="nucleotide sequence ID" value="NZ_JAAVJB010000015.1"/>
</dbReference>
<accession>A0ABX1ALT5</accession>
<organism evidence="3 4">
    <name type="scientific">Streptomyces spiramenti</name>
    <dbReference type="NCBI Taxonomy" id="2720606"/>
    <lineage>
        <taxon>Bacteria</taxon>
        <taxon>Bacillati</taxon>
        <taxon>Actinomycetota</taxon>
        <taxon>Actinomycetes</taxon>
        <taxon>Kitasatosporales</taxon>
        <taxon>Streptomycetaceae</taxon>
        <taxon>Streptomyces</taxon>
    </lineage>
</organism>
<dbReference type="SMART" id="SM00014">
    <property type="entry name" value="acidPPc"/>
    <property type="match status" value="1"/>
</dbReference>
<dbReference type="EMBL" id="JAAVJB010000015">
    <property type="protein sequence ID" value="NJP65432.1"/>
    <property type="molecule type" value="Genomic_DNA"/>
</dbReference>
<keyword evidence="4" id="KW-1185">Reference proteome</keyword>
<keyword evidence="1" id="KW-0472">Membrane</keyword>
<sequence>MNPRGAAVPSSVPALTAVVAALALAALTVLVLRAGEPFAPDRAALAWSVDHRPDTARQLVTALTHTGSGPLPYAMVVAAGYRAGRATSRPVVWAAGFLAALLGGQLLRFLLMTAVARTRPPEADWALHVSRHAFPSGHTATAAMAAALVVAALLIHADGRTGAVDRAAGFLALWTVAVGASRVYLGVHWFTDVVGGWLFATAWIGALALLWQRRHPGGPLDPAPR</sequence>
<protein>
    <submittedName>
        <fullName evidence="3">Phosphatase PAP2 family protein</fullName>
    </submittedName>
</protein>
<comment type="caution">
    <text evidence="3">The sequence shown here is derived from an EMBL/GenBank/DDBJ whole genome shotgun (WGS) entry which is preliminary data.</text>
</comment>
<evidence type="ECO:0000313" key="4">
    <source>
        <dbReference type="Proteomes" id="UP000746503"/>
    </source>
</evidence>
<evidence type="ECO:0000256" key="1">
    <source>
        <dbReference type="SAM" id="Phobius"/>
    </source>
</evidence>